<gene>
    <name evidence="1" type="ORF">CAUJ_LOCUS4653</name>
</gene>
<dbReference type="EMBL" id="CAJGYM010000009">
    <property type="protein sequence ID" value="CAD6188734.1"/>
    <property type="molecule type" value="Genomic_DNA"/>
</dbReference>
<protein>
    <submittedName>
        <fullName evidence="1">Uncharacterized protein</fullName>
    </submittedName>
</protein>
<proteinExistence type="predicted"/>
<evidence type="ECO:0000313" key="2">
    <source>
        <dbReference type="Proteomes" id="UP000835052"/>
    </source>
</evidence>
<reference evidence="1" key="1">
    <citation type="submission" date="2020-10" db="EMBL/GenBank/DDBJ databases">
        <authorList>
            <person name="Kikuchi T."/>
        </authorList>
    </citation>
    <scope>NUCLEOTIDE SEQUENCE</scope>
    <source>
        <strain evidence="1">NKZ352</strain>
    </source>
</reference>
<dbReference type="AlphaFoldDB" id="A0A8S1H0T9"/>
<dbReference type="Proteomes" id="UP000835052">
    <property type="component" value="Unassembled WGS sequence"/>
</dbReference>
<sequence>MVKATLRCANCGRGSEYDDVKHERGKEAGAQHSALKSTIKPSFNKRTFHGGLYGIGWRTVQTRCPVKTLKGEHDGQQVN</sequence>
<comment type="caution">
    <text evidence="1">The sequence shown here is derived from an EMBL/GenBank/DDBJ whole genome shotgun (WGS) entry which is preliminary data.</text>
</comment>
<evidence type="ECO:0000313" key="1">
    <source>
        <dbReference type="EMBL" id="CAD6188734.1"/>
    </source>
</evidence>
<organism evidence="1 2">
    <name type="scientific">Caenorhabditis auriculariae</name>
    <dbReference type="NCBI Taxonomy" id="2777116"/>
    <lineage>
        <taxon>Eukaryota</taxon>
        <taxon>Metazoa</taxon>
        <taxon>Ecdysozoa</taxon>
        <taxon>Nematoda</taxon>
        <taxon>Chromadorea</taxon>
        <taxon>Rhabditida</taxon>
        <taxon>Rhabditina</taxon>
        <taxon>Rhabditomorpha</taxon>
        <taxon>Rhabditoidea</taxon>
        <taxon>Rhabditidae</taxon>
        <taxon>Peloderinae</taxon>
        <taxon>Caenorhabditis</taxon>
    </lineage>
</organism>
<keyword evidence="2" id="KW-1185">Reference proteome</keyword>
<accession>A0A8S1H0T9</accession>
<name>A0A8S1H0T9_9PELO</name>